<organism evidence="1">
    <name type="scientific">freshwater metagenome</name>
    <dbReference type="NCBI Taxonomy" id="449393"/>
    <lineage>
        <taxon>unclassified sequences</taxon>
        <taxon>metagenomes</taxon>
        <taxon>ecological metagenomes</taxon>
    </lineage>
</organism>
<evidence type="ECO:0000313" key="1">
    <source>
        <dbReference type="EMBL" id="CAB4886227.1"/>
    </source>
</evidence>
<sequence length="214" mass="22320">MRAVSVRPLGGVAVEHRVVVVQEVPSVDVVDVAVGVVIDPIARDLVGVGPDVRREVRVIELDALVDHTYRHGTRPGVPLSPGLSGTGAELVGGRRAVALHAPETSVCEVRVVRRCFSGEEVVGLDVADTLGALDTGDSGGNGFTLGEREHLGVLRPRRQHLGRGGLGGGTNGGLVGERCSVRVADEQHARAMGSKVCVGDRGCRTGRLRRGIGT</sequence>
<protein>
    <submittedName>
        <fullName evidence="1">Unannotated protein</fullName>
    </submittedName>
</protein>
<dbReference type="EMBL" id="CAFBLR010000278">
    <property type="protein sequence ID" value="CAB4886227.1"/>
    <property type="molecule type" value="Genomic_DNA"/>
</dbReference>
<name>A0A6J7ERY4_9ZZZZ</name>
<reference evidence="1" key="1">
    <citation type="submission" date="2020-05" db="EMBL/GenBank/DDBJ databases">
        <authorList>
            <person name="Chiriac C."/>
            <person name="Salcher M."/>
            <person name="Ghai R."/>
            <person name="Kavagutti S V."/>
        </authorList>
    </citation>
    <scope>NUCLEOTIDE SEQUENCE</scope>
</reference>
<accession>A0A6J7ERY4</accession>
<dbReference type="AlphaFoldDB" id="A0A6J7ERY4"/>
<gene>
    <name evidence="1" type="ORF">UFOPK3417_01992</name>
</gene>
<proteinExistence type="predicted"/>